<evidence type="ECO:0000313" key="3">
    <source>
        <dbReference type="EnsemblFungi" id="PTTG_29268-t43_1-p1"/>
    </source>
</evidence>
<sequence>MTAPSGLVRKNSNRWDCEDSSSERAHKRQRGFGLKPNSTREQATSSIDAEQTQITHDNQPSSTNGHKAHPGQIGSSLRGRITPALTGEHSASSSLSQRIART</sequence>
<dbReference type="Proteomes" id="UP000005240">
    <property type="component" value="Unassembled WGS sequence"/>
</dbReference>
<reference evidence="3 4" key="3">
    <citation type="journal article" date="2017" name="G3 (Bethesda)">
        <title>Comparative analysis highlights variable genome content of wheat rusts and divergence of the mating loci.</title>
        <authorList>
            <person name="Cuomo C.A."/>
            <person name="Bakkeren G."/>
            <person name="Khalil H.B."/>
            <person name="Panwar V."/>
            <person name="Joly D."/>
            <person name="Linning R."/>
            <person name="Sakthikumar S."/>
            <person name="Song X."/>
            <person name="Adiconis X."/>
            <person name="Fan L."/>
            <person name="Goldberg J.M."/>
            <person name="Levin J.Z."/>
            <person name="Young S."/>
            <person name="Zeng Q."/>
            <person name="Anikster Y."/>
            <person name="Bruce M."/>
            <person name="Wang M."/>
            <person name="Yin C."/>
            <person name="McCallum B."/>
            <person name="Szabo L.J."/>
            <person name="Hulbert S."/>
            <person name="Chen X."/>
            <person name="Fellers J.P."/>
        </authorList>
    </citation>
    <scope>NUCLEOTIDE SEQUENCE</scope>
    <source>
        <strain evidence="3">isolate 1-1 / race 1 (BBBD)</strain>
        <strain evidence="4">Isolate 1-1 / race 1 (BBBD)</strain>
    </source>
</reference>
<keyword evidence="4" id="KW-1185">Reference proteome</keyword>
<proteinExistence type="predicted"/>
<feature type="compositionally biased region" description="Polar residues" evidence="1">
    <location>
        <begin position="36"/>
        <end position="65"/>
    </location>
</feature>
<evidence type="ECO:0000256" key="1">
    <source>
        <dbReference type="SAM" id="MobiDB-lite"/>
    </source>
</evidence>
<dbReference type="EMBL" id="ADAS02000272">
    <property type="protein sequence ID" value="OAV87828.1"/>
    <property type="molecule type" value="Genomic_DNA"/>
</dbReference>
<dbReference type="VEuPathDB" id="FungiDB:PTTG_29268"/>
<reference evidence="3" key="4">
    <citation type="submission" date="2025-05" db="UniProtKB">
        <authorList>
            <consortium name="EnsemblFungi"/>
        </authorList>
    </citation>
    <scope>IDENTIFICATION</scope>
    <source>
        <strain evidence="3">isolate 1-1 / race 1 (BBBD)</strain>
    </source>
</reference>
<evidence type="ECO:0000313" key="4">
    <source>
        <dbReference type="Proteomes" id="UP000005240"/>
    </source>
</evidence>
<evidence type="ECO:0000313" key="2">
    <source>
        <dbReference type="EMBL" id="OAV87828.1"/>
    </source>
</evidence>
<protein>
    <submittedName>
        <fullName evidence="2 3">Uncharacterized protein</fullName>
    </submittedName>
</protein>
<feature type="region of interest" description="Disordered" evidence="1">
    <location>
        <begin position="1"/>
        <end position="102"/>
    </location>
</feature>
<dbReference type="EnsemblFungi" id="PTTG_29268-t43_1">
    <property type="protein sequence ID" value="PTTG_29268-t43_1-p1"/>
    <property type="gene ID" value="PTTG_29268"/>
</dbReference>
<accession>A0A180G5D0</accession>
<feature type="compositionally biased region" description="Basic and acidic residues" evidence="1">
    <location>
        <begin position="13"/>
        <end position="24"/>
    </location>
</feature>
<reference evidence="2" key="1">
    <citation type="submission" date="2009-11" db="EMBL/GenBank/DDBJ databases">
        <authorList>
            <consortium name="The Broad Institute Genome Sequencing Platform"/>
            <person name="Ward D."/>
            <person name="Feldgarden M."/>
            <person name="Earl A."/>
            <person name="Young S.K."/>
            <person name="Zeng Q."/>
            <person name="Koehrsen M."/>
            <person name="Alvarado L."/>
            <person name="Berlin A."/>
            <person name="Bochicchio J."/>
            <person name="Borenstein D."/>
            <person name="Chapman S.B."/>
            <person name="Chen Z."/>
            <person name="Engels R."/>
            <person name="Freedman E."/>
            <person name="Gellesch M."/>
            <person name="Goldberg J."/>
            <person name="Griggs A."/>
            <person name="Gujja S."/>
            <person name="Heilman E."/>
            <person name="Heiman D."/>
            <person name="Hepburn T."/>
            <person name="Howarth C."/>
            <person name="Jen D."/>
            <person name="Larson L."/>
            <person name="Lewis B."/>
            <person name="Mehta T."/>
            <person name="Park D."/>
            <person name="Pearson M."/>
            <person name="Roberts A."/>
            <person name="Saif S."/>
            <person name="Shea T."/>
            <person name="Shenoy N."/>
            <person name="Sisk P."/>
            <person name="Stolte C."/>
            <person name="Sykes S."/>
            <person name="Thomson T."/>
            <person name="Walk T."/>
            <person name="White J."/>
            <person name="Yandava C."/>
            <person name="Izard J."/>
            <person name="Baranova O.V."/>
            <person name="Blanton J.M."/>
            <person name="Tanner A.C."/>
            <person name="Dewhirst F.E."/>
            <person name="Haas B."/>
            <person name="Nusbaum C."/>
            <person name="Birren B."/>
        </authorList>
    </citation>
    <scope>NUCLEOTIDE SEQUENCE [LARGE SCALE GENOMIC DNA]</scope>
    <source>
        <strain evidence="2">1-1 BBBD Race 1</strain>
    </source>
</reference>
<organism evidence="2">
    <name type="scientific">Puccinia triticina (isolate 1-1 / race 1 (BBBD))</name>
    <name type="common">Brown leaf rust fungus</name>
    <dbReference type="NCBI Taxonomy" id="630390"/>
    <lineage>
        <taxon>Eukaryota</taxon>
        <taxon>Fungi</taxon>
        <taxon>Dikarya</taxon>
        <taxon>Basidiomycota</taxon>
        <taxon>Pucciniomycotina</taxon>
        <taxon>Pucciniomycetes</taxon>
        <taxon>Pucciniales</taxon>
        <taxon>Pucciniaceae</taxon>
        <taxon>Puccinia</taxon>
    </lineage>
</organism>
<reference evidence="2" key="2">
    <citation type="submission" date="2016-05" db="EMBL/GenBank/DDBJ databases">
        <title>Comparative analysis highlights variable genome content of wheat rusts and divergence of the mating loci.</title>
        <authorList>
            <person name="Cuomo C.A."/>
            <person name="Bakkeren G."/>
            <person name="Szabo L."/>
            <person name="Khalil H."/>
            <person name="Joly D."/>
            <person name="Goldberg J."/>
            <person name="Young S."/>
            <person name="Zeng Q."/>
            <person name="Fellers J."/>
        </authorList>
    </citation>
    <scope>NUCLEOTIDE SEQUENCE [LARGE SCALE GENOMIC DNA]</scope>
    <source>
        <strain evidence="2">1-1 BBBD Race 1</strain>
    </source>
</reference>
<dbReference type="AlphaFoldDB" id="A0A180G5D0"/>
<feature type="compositionally biased region" description="Polar residues" evidence="1">
    <location>
        <begin position="89"/>
        <end position="102"/>
    </location>
</feature>
<name>A0A180G5D0_PUCT1</name>
<gene>
    <name evidence="2" type="ORF">PTTG_29268</name>
</gene>